<dbReference type="InterPro" id="IPR028348">
    <property type="entry name" value="FAD-binding_protein"/>
</dbReference>
<evidence type="ECO:0000313" key="3">
    <source>
        <dbReference type="EMBL" id="KKN58346.1"/>
    </source>
</evidence>
<evidence type="ECO:0000259" key="2">
    <source>
        <dbReference type="Pfam" id="PF21688"/>
    </source>
</evidence>
<dbReference type="AlphaFoldDB" id="A0A0F9UAR9"/>
<name>A0A0F9UAR9_9ZZZZ</name>
<gene>
    <name evidence="3" type="ORF">LCGC14_0553260</name>
</gene>
<organism evidence="3">
    <name type="scientific">marine sediment metagenome</name>
    <dbReference type="NCBI Taxonomy" id="412755"/>
    <lineage>
        <taxon>unclassified sequences</taxon>
        <taxon>metagenomes</taxon>
        <taxon>ecological metagenomes</taxon>
    </lineage>
</organism>
<dbReference type="Pfam" id="PF21688">
    <property type="entry name" value="FAD-depend_C"/>
    <property type="match status" value="1"/>
</dbReference>
<dbReference type="SUPFAM" id="SSF51905">
    <property type="entry name" value="FAD/NAD(P)-binding domain"/>
    <property type="match status" value="1"/>
</dbReference>
<dbReference type="PANTHER" id="PTHR43106">
    <property type="entry name" value="DEHYDROGENASE-RELATED"/>
    <property type="match status" value="1"/>
</dbReference>
<dbReference type="Gene3D" id="3.50.50.60">
    <property type="entry name" value="FAD/NAD(P)-binding domain"/>
    <property type="match status" value="2"/>
</dbReference>
<protein>
    <submittedName>
        <fullName evidence="3">Uncharacterized protein</fullName>
    </submittedName>
</protein>
<feature type="non-terminal residue" evidence="3">
    <location>
        <position position="380"/>
    </location>
</feature>
<dbReference type="Pfam" id="PF01266">
    <property type="entry name" value="DAO"/>
    <property type="match status" value="1"/>
</dbReference>
<dbReference type="PIRSF" id="PIRSF038984">
    <property type="entry name" value="FAD_binding_protein"/>
    <property type="match status" value="1"/>
</dbReference>
<dbReference type="InterPro" id="IPR049516">
    <property type="entry name" value="FAD-depend_C"/>
</dbReference>
<dbReference type="InterPro" id="IPR036188">
    <property type="entry name" value="FAD/NAD-bd_sf"/>
</dbReference>
<dbReference type="InterPro" id="IPR006076">
    <property type="entry name" value="FAD-dep_OxRdtase"/>
</dbReference>
<sequence length="380" mass="42064">MSFFMSEKYDVIIIGAGPAGIFTALELVKKDHLKILIIEKGQDLKYRASLTNGRRRPKDKFAILSGWGGAGAFSDGKLTLSTEVGGWLTEYITDEELQALIEYADQTYKDFGAPEQEHGTDESKVAKISSQAEKAGLSLIPSKIRHLGTDNEYKILGEMKKHLNDKIDILFETEVDEILVSKEKVVGVKTADGKTFESEYVVAAPGRAAASWLAKEADRLKLGSSANAVDIGVRVEVPATILEPLTGVLYEPKLIYKTKEFGDRIRTFCMNPYGEVSLEVSPDLVTVNGHSYANRRTENTNFALLVSTKFTEPFKEPIAYGKYIARLANLLGDGIIIQRLADLKDGRRSTKERIKSSTLKPTLDKATPGDLSFVLPYRYI</sequence>
<comment type="caution">
    <text evidence="3">The sequence shown here is derived from an EMBL/GenBank/DDBJ whole genome shotgun (WGS) entry which is preliminary data.</text>
</comment>
<dbReference type="EMBL" id="LAZR01000766">
    <property type="protein sequence ID" value="KKN58346.1"/>
    <property type="molecule type" value="Genomic_DNA"/>
</dbReference>
<reference evidence="3" key="1">
    <citation type="journal article" date="2015" name="Nature">
        <title>Complex archaea that bridge the gap between prokaryotes and eukaryotes.</title>
        <authorList>
            <person name="Spang A."/>
            <person name="Saw J.H."/>
            <person name="Jorgensen S.L."/>
            <person name="Zaremba-Niedzwiedzka K."/>
            <person name="Martijn J."/>
            <person name="Lind A.E."/>
            <person name="van Eijk R."/>
            <person name="Schleper C."/>
            <person name="Guy L."/>
            <person name="Ettema T.J."/>
        </authorList>
    </citation>
    <scope>NUCLEOTIDE SEQUENCE</scope>
</reference>
<feature type="domain" description="FAD dependent oxidoreductase" evidence="1">
    <location>
        <begin position="10"/>
        <end position="212"/>
    </location>
</feature>
<proteinExistence type="predicted"/>
<feature type="domain" description="FAD-dependent protein C-terminal" evidence="2">
    <location>
        <begin position="254"/>
        <end position="364"/>
    </location>
</feature>
<dbReference type="PANTHER" id="PTHR43106:SF1">
    <property type="entry name" value="DEHYDROGENASE-RELATED"/>
    <property type="match status" value="1"/>
</dbReference>
<accession>A0A0F9UAR9</accession>
<evidence type="ECO:0000259" key="1">
    <source>
        <dbReference type="Pfam" id="PF01266"/>
    </source>
</evidence>